<evidence type="ECO:0000313" key="2">
    <source>
        <dbReference type="Proteomes" id="UP000195402"/>
    </source>
</evidence>
<dbReference type="InParanoid" id="A0A200QKX0"/>
<dbReference type="PANTHER" id="PTHR36617">
    <property type="entry name" value="PROTEIN, PUTATIVE-RELATED"/>
    <property type="match status" value="1"/>
</dbReference>
<sequence length="287" mass="33548">MQTLEENTLWRKIILEKYVAGQNQWEAKVSNKPYGVGVWRAISNALPIFKKGISYKVANGEKVLFWCDPWLEEEPTAEKFSALFDLAKSKNYNINKILILDDGGKLQWNFKFKRRLTGIEIDQVIQLINKLEDFCYEENDTDDRIWKWGDKKVFSVKSYYMGISDWEENAFHHCPIATKIWNEMLLNINLCWVTPKNCADLIEAWKPIGMSNSKTKAITSLFPAAIMWTIWKERNNRVFEDKSEDVDKLIDQAKVTMALWVENLVQLKGLSIENIVLNWKTVVFEPP</sequence>
<protein>
    <recommendedName>
        <fullName evidence="3">Reverse transcriptase zinc-binding domain</fullName>
    </recommendedName>
</protein>
<proteinExistence type="predicted"/>
<dbReference type="EMBL" id="MVGT01001732">
    <property type="protein sequence ID" value="OVA11126.1"/>
    <property type="molecule type" value="Genomic_DNA"/>
</dbReference>
<evidence type="ECO:0000313" key="1">
    <source>
        <dbReference type="EMBL" id="OVA11126.1"/>
    </source>
</evidence>
<comment type="caution">
    <text evidence="1">The sequence shown here is derived from an EMBL/GenBank/DDBJ whole genome shotgun (WGS) entry which is preliminary data.</text>
</comment>
<gene>
    <name evidence="1" type="ORF">BVC80_1741g123</name>
</gene>
<accession>A0A200QKX0</accession>
<organism evidence="1 2">
    <name type="scientific">Macleaya cordata</name>
    <name type="common">Five-seeded plume-poppy</name>
    <name type="synonym">Bocconia cordata</name>
    <dbReference type="NCBI Taxonomy" id="56857"/>
    <lineage>
        <taxon>Eukaryota</taxon>
        <taxon>Viridiplantae</taxon>
        <taxon>Streptophyta</taxon>
        <taxon>Embryophyta</taxon>
        <taxon>Tracheophyta</taxon>
        <taxon>Spermatophyta</taxon>
        <taxon>Magnoliopsida</taxon>
        <taxon>Ranunculales</taxon>
        <taxon>Papaveraceae</taxon>
        <taxon>Papaveroideae</taxon>
        <taxon>Macleaya</taxon>
    </lineage>
</organism>
<dbReference type="OMA" id="MALWVEN"/>
<keyword evidence="2" id="KW-1185">Reference proteome</keyword>
<reference evidence="1 2" key="1">
    <citation type="journal article" date="2017" name="Mol. Plant">
        <title>The Genome of Medicinal Plant Macleaya cordata Provides New Insights into Benzylisoquinoline Alkaloids Metabolism.</title>
        <authorList>
            <person name="Liu X."/>
            <person name="Liu Y."/>
            <person name="Huang P."/>
            <person name="Ma Y."/>
            <person name="Qing Z."/>
            <person name="Tang Q."/>
            <person name="Cao H."/>
            <person name="Cheng P."/>
            <person name="Zheng Y."/>
            <person name="Yuan Z."/>
            <person name="Zhou Y."/>
            <person name="Liu J."/>
            <person name="Tang Z."/>
            <person name="Zhuo Y."/>
            <person name="Zhang Y."/>
            <person name="Yu L."/>
            <person name="Huang J."/>
            <person name="Yang P."/>
            <person name="Peng Q."/>
            <person name="Zhang J."/>
            <person name="Jiang W."/>
            <person name="Zhang Z."/>
            <person name="Lin K."/>
            <person name="Ro D.K."/>
            <person name="Chen X."/>
            <person name="Xiong X."/>
            <person name="Shang Y."/>
            <person name="Huang S."/>
            <person name="Zeng J."/>
        </authorList>
    </citation>
    <scope>NUCLEOTIDE SEQUENCE [LARGE SCALE GENOMIC DNA]</scope>
    <source>
        <strain evidence="2">cv. BLH2017</strain>
        <tissue evidence="1">Root</tissue>
    </source>
</reference>
<dbReference type="OrthoDB" id="1938430at2759"/>
<dbReference type="AlphaFoldDB" id="A0A200QKX0"/>
<evidence type="ECO:0008006" key="3">
    <source>
        <dbReference type="Google" id="ProtNLM"/>
    </source>
</evidence>
<dbReference type="PANTHER" id="PTHR36617:SF15">
    <property type="entry name" value="REVERSE TRANSCRIPTASE ZINC-BINDING DOMAIN-CONTAINING PROTEIN"/>
    <property type="match status" value="1"/>
</dbReference>
<name>A0A200QKX0_MACCD</name>
<dbReference type="Proteomes" id="UP000195402">
    <property type="component" value="Unassembled WGS sequence"/>
</dbReference>